<evidence type="ECO:0000313" key="1">
    <source>
        <dbReference type="EMBL" id="KRZ54869.1"/>
    </source>
</evidence>
<dbReference type="Proteomes" id="UP000054721">
    <property type="component" value="Unassembled WGS sequence"/>
</dbReference>
<dbReference type="AlphaFoldDB" id="A0A0V1L650"/>
<proteinExistence type="predicted"/>
<sequence length="37" mass="4462">MKVESRYRSNKDEFRSLASGMGLDAHDYINYYYHSAW</sequence>
<dbReference type="EMBL" id="JYDW01000128">
    <property type="protein sequence ID" value="KRZ54869.1"/>
    <property type="molecule type" value="Genomic_DNA"/>
</dbReference>
<evidence type="ECO:0000313" key="2">
    <source>
        <dbReference type="Proteomes" id="UP000054721"/>
    </source>
</evidence>
<accession>A0A0V1L650</accession>
<reference evidence="1 2" key="1">
    <citation type="submission" date="2015-05" db="EMBL/GenBank/DDBJ databases">
        <title>Evolution of Trichinella species and genotypes.</title>
        <authorList>
            <person name="Korhonen P.K."/>
            <person name="Edoardo P."/>
            <person name="Giuseppe L.R."/>
            <person name="Gasser R.B."/>
        </authorList>
    </citation>
    <scope>NUCLEOTIDE SEQUENCE [LARGE SCALE GENOMIC DNA]</scope>
    <source>
        <strain evidence="1">ISS10</strain>
    </source>
</reference>
<protein>
    <submittedName>
        <fullName evidence="1">Uncharacterized protein</fullName>
    </submittedName>
</protein>
<organism evidence="1 2">
    <name type="scientific">Trichinella nativa</name>
    <dbReference type="NCBI Taxonomy" id="6335"/>
    <lineage>
        <taxon>Eukaryota</taxon>
        <taxon>Metazoa</taxon>
        <taxon>Ecdysozoa</taxon>
        <taxon>Nematoda</taxon>
        <taxon>Enoplea</taxon>
        <taxon>Dorylaimia</taxon>
        <taxon>Trichinellida</taxon>
        <taxon>Trichinellidae</taxon>
        <taxon>Trichinella</taxon>
    </lineage>
</organism>
<name>A0A0V1L650_9BILA</name>
<keyword evidence="2" id="KW-1185">Reference proteome</keyword>
<comment type="caution">
    <text evidence="1">The sequence shown here is derived from an EMBL/GenBank/DDBJ whole genome shotgun (WGS) entry which is preliminary data.</text>
</comment>
<gene>
    <name evidence="1" type="ORF">T02_10882</name>
</gene>